<feature type="region of interest" description="Disordered" evidence="17">
    <location>
        <begin position="932"/>
        <end position="1018"/>
    </location>
</feature>
<dbReference type="Pfam" id="PF00481">
    <property type="entry name" value="PP2C"/>
    <property type="match status" value="1"/>
</dbReference>
<keyword evidence="11" id="KW-0378">Hydrolase</keyword>
<dbReference type="Proteomes" id="UP000008672">
    <property type="component" value="Unassembled WGS sequence"/>
</dbReference>
<dbReference type="EMBL" id="AFYH01170964">
    <property type="status" value="NOT_ANNOTATED_CDS"/>
    <property type="molecule type" value="Genomic_DNA"/>
</dbReference>
<dbReference type="InterPro" id="IPR001611">
    <property type="entry name" value="Leu-rich_rpt"/>
</dbReference>
<name>H3A5Z3_LATCH</name>
<dbReference type="InterPro" id="IPR001932">
    <property type="entry name" value="PPM-type_phosphatase-like_dom"/>
</dbReference>
<dbReference type="PANTHER" id="PTHR48051">
    <property type="match status" value="1"/>
</dbReference>
<dbReference type="Ensembl" id="ENSLACT00000005110.1">
    <property type="protein sequence ID" value="ENSLACP00000005064.1"/>
    <property type="gene ID" value="ENSLACG00000004505.1"/>
</dbReference>
<feature type="domain" description="PPM-type phosphatase" evidence="19">
    <location>
        <begin position="644"/>
        <end position="892"/>
    </location>
</feature>
<dbReference type="Bgee" id="ENSLACG00000004505">
    <property type="expression patterns" value="Expressed in chordate pharynx and 1 other cell type or tissue"/>
</dbReference>
<dbReference type="InterPro" id="IPR011993">
    <property type="entry name" value="PH-like_dom_sf"/>
</dbReference>
<accession>H3A5Z3</accession>
<dbReference type="EMBL" id="AFYH01170961">
    <property type="status" value="NOT_ANNOTATED_CDS"/>
    <property type="molecule type" value="Genomic_DNA"/>
</dbReference>
<gene>
    <name evidence="20" type="primary">PHLPP2</name>
</gene>
<dbReference type="STRING" id="7897.ENSLACP00000005064"/>
<evidence type="ECO:0000256" key="4">
    <source>
        <dbReference type="ARBA" id="ARBA00004496"/>
    </source>
</evidence>
<dbReference type="EMBL" id="AFYH01170963">
    <property type="status" value="NOT_ANNOTATED_CDS"/>
    <property type="molecule type" value="Genomic_DNA"/>
</dbReference>
<keyword evidence="12" id="KW-0904">Protein phosphatase</keyword>
<dbReference type="SMART" id="SM00369">
    <property type="entry name" value="LRR_TYP"/>
    <property type="match status" value="7"/>
</dbReference>
<dbReference type="EMBL" id="AFYH01170967">
    <property type="status" value="NOT_ANNOTATED_CDS"/>
    <property type="molecule type" value="Genomic_DNA"/>
</dbReference>
<dbReference type="InterPro" id="IPR032675">
    <property type="entry name" value="LRR_dom_sf"/>
</dbReference>
<dbReference type="AlphaFoldDB" id="H3A5Z3"/>
<protein>
    <recommendedName>
        <fullName evidence="5">protein-serine/threonine phosphatase</fullName>
        <ecNumber evidence="5">3.1.3.16</ecNumber>
    </recommendedName>
</protein>
<dbReference type="CDD" id="cd00143">
    <property type="entry name" value="PP2Cc"/>
    <property type="match status" value="1"/>
</dbReference>
<keyword evidence="6" id="KW-0963">Cytoplasm</keyword>
<evidence type="ECO:0000256" key="6">
    <source>
        <dbReference type="ARBA" id="ARBA00022490"/>
    </source>
</evidence>
<keyword evidence="8" id="KW-0433">Leucine-rich repeat</keyword>
<feature type="compositionally biased region" description="Polar residues" evidence="17">
    <location>
        <begin position="984"/>
        <end position="1006"/>
    </location>
</feature>
<dbReference type="EMBL" id="AFYH01170968">
    <property type="status" value="NOT_ANNOTATED_CDS"/>
    <property type="molecule type" value="Genomic_DNA"/>
</dbReference>
<dbReference type="GO" id="GO:0016020">
    <property type="term" value="C:membrane"/>
    <property type="evidence" value="ECO:0007669"/>
    <property type="project" value="UniProtKB-SubCell"/>
</dbReference>
<dbReference type="EMBL" id="AFYH01170962">
    <property type="status" value="NOT_ANNOTATED_CDS"/>
    <property type="molecule type" value="Genomic_DNA"/>
</dbReference>
<keyword evidence="9" id="KW-0479">Metal-binding</keyword>
<dbReference type="EMBL" id="AFYH01170970">
    <property type="status" value="NOT_ANNOTATED_CDS"/>
    <property type="molecule type" value="Genomic_DNA"/>
</dbReference>
<evidence type="ECO:0000256" key="7">
    <source>
        <dbReference type="ARBA" id="ARBA00022553"/>
    </source>
</evidence>
<dbReference type="Gene3D" id="3.80.10.10">
    <property type="entry name" value="Ribonuclease Inhibitor"/>
    <property type="match status" value="3"/>
</dbReference>
<comment type="cofactor">
    <cofactor evidence="1">
        <name>Mn(2+)</name>
        <dbReference type="ChEBI" id="CHEBI:29035"/>
    </cofactor>
</comment>
<feature type="domain" description="PH" evidence="18">
    <location>
        <begin position="10"/>
        <end position="108"/>
    </location>
</feature>
<evidence type="ECO:0000259" key="19">
    <source>
        <dbReference type="PROSITE" id="PS51746"/>
    </source>
</evidence>
<dbReference type="Pfam" id="PF00560">
    <property type="entry name" value="LRR_1"/>
    <property type="match status" value="2"/>
</dbReference>
<dbReference type="PANTHER" id="PTHR48051:SF1">
    <property type="entry name" value="RAS SUPPRESSOR PROTEIN 1"/>
    <property type="match status" value="1"/>
</dbReference>
<keyword evidence="14" id="KW-0464">Manganese</keyword>
<evidence type="ECO:0000256" key="1">
    <source>
        <dbReference type="ARBA" id="ARBA00001936"/>
    </source>
</evidence>
<reference evidence="21" key="1">
    <citation type="submission" date="2011-08" db="EMBL/GenBank/DDBJ databases">
        <title>The draft genome of Latimeria chalumnae.</title>
        <authorList>
            <person name="Di Palma F."/>
            <person name="Alfoldi J."/>
            <person name="Johnson J."/>
            <person name="Berlin A."/>
            <person name="Gnerre S."/>
            <person name="Jaffe D."/>
            <person name="MacCallum I."/>
            <person name="Young S."/>
            <person name="Walker B.J."/>
            <person name="Lander E."/>
            <person name="Lindblad-Toh K."/>
        </authorList>
    </citation>
    <scope>NUCLEOTIDE SEQUENCE [LARGE SCALE GENOMIC DNA]</scope>
    <source>
        <strain evidence="21">Wild caught</strain>
    </source>
</reference>
<dbReference type="Gene3D" id="3.60.40.10">
    <property type="entry name" value="PPM-type phosphatase domain"/>
    <property type="match status" value="1"/>
</dbReference>
<keyword evidence="21" id="KW-1185">Reference proteome</keyword>
<evidence type="ECO:0000259" key="18">
    <source>
        <dbReference type="PROSITE" id="PS50003"/>
    </source>
</evidence>
<dbReference type="InParanoid" id="H3A5Z3"/>
<evidence type="ECO:0000313" key="20">
    <source>
        <dbReference type="Ensembl" id="ENSLACP00000005064.1"/>
    </source>
</evidence>
<proteinExistence type="predicted"/>
<organism evidence="20 21">
    <name type="scientific">Latimeria chalumnae</name>
    <name type="common">Coelacanth</name>
    <dbReference type="NCBI Taxonomy" id="7897"/>
    <lineage>
        <taxon>Eukaryota</taxon>
        <taxon>Metazoa</taxon>
        <taxon>Chordata</taxon>
        <taxon>Craniata</taxon>
        <taxon>Vertebrata</taxon>
        <taxon>Euteleostomi</taxon>
        <taxon>Coelacanthiformes</taxon>
        <taxon>Coelacanthidae</taxon>
        <taxon>Latimeria</taxon>
    </lineage>
</organism>
<dbReference type="GO" id="GO:0004722">
    <property type="term" value="F:protein serine/threonine phosphatase activity"/>
    <property type="evidence" value="ECO:0007669"/>
    <property type="project" value="UniProtKB-EC"/>
</dbReference>
<dbReference type="HOGENOM" id="CLU_003020_0_0_1"/>
<dbReference type="PROSITE" id="PS51746">
    <property type="entry name" value="PPM_2"/>
    <property type="match status" value="1"/>
</dbReference>
<dbReference type="InterPro" id="IPR003591">
    <property type="entry name" value="Leu-rich_rpt_typical-subtyp"/>
</dbReference>
<dbReference type="Gene3D" id="2.30.29.30">
    <property type="entry name" value="Pleckstrin-homology domain (PH domain)/Phosphotyrosine-binding domain (PTB)"/>
    <property type="match status" value="1"/>
</dbReference>
<dbReference type="SUPFAM" id="SSF81606">
    <property type="entry name" value="PP2C-like"/>
    <property type="match status" value="1"/>
</dbReference>
<evidence type="ECO:0000256" key="10">
    <source>
        <dbReference type="ARBA" id="ARBA00022737"/>
    </source>
</evidence>
<comment type="subcellular location">
    <subcellularLocation>
        <location evidence="4">Cytoplasm</location>
    </subcellularLocation>
    <subcellularLocation>
        <location evidence="3">Membrane</location>
        <topology evidence="3">Peripheral membrane protein</topology>
    </subcellularLocation>
    <subcellularLocation>
        <location evidence="2">Nucleus</location>
    </subcellularLocation>
</comment>
<dbReference type="EMBL" id="AFYH01170965">
    <property type="status" value="NOT_ANNOTATED_CDS"/>
    <property type="molecule type" value="Genomic_DNA"/>
</dbReference>
<dbReference type="InterPro" id="IPR001849">
    <property type="entry name" value="PH_domain"/>
</dbReference>
<evidence type="ECO:0000256" key="9">
    <source>
        <dbReference type="ARBA" id="ARBA00022723"/>
    </source>
</evidence>
<dbReference type="FunFam" id="3.80.10.10:FF:000027">
    <property type="entry name" value="PH domain and leucine rich repeat protein phosphatase 2"/>
    <property type="match status" value="1"/>
</dbReference>
<keyword evidence="7" id="KW-0597">Phosphoprotein</keyword>
<dbReference type="PROSITE" id="PS51450">
    <property type="entry name" value="LRR"/>
    <property type="match status" value="1"/>
</dbReference>
<dbReference type="OMA" id="MIRFYGX"/>
<dbReference type="EMBL" id="AFYH01170969">
    <property type="status" value="NOT_ANNOTATED_CDS"/>
    <property type="molecule type" value="Genomic_DNA"/>
</dbReference>
<dbReference type="SMART" id="SM00332">
    <property type="entry name" value="PP2Cc"/>
    <property type="match status" value="1"/>
</dbReference>
<evidence type="ECO:0000256" key="8">
    <source>
        <dbReference type="ARBA" id="ARBA00022614"/>
    </source>
</evidence>
<feature type="compositionally biased region" description="Low complexity" evidence="17">
    <location>
        <begin position="937"/>
        <end position="958"/>
    </location>
</feature>
<evidence type="ECO:0000256" key="17">
    <source>
        <dbReference type="SAM" id="MobiDB-lite"/>
    </source>
</evidence>
<dbReference type="GeneTree" id="ENSGT00940000159841"/>
<evidence type="ECO:0000256" key="3">
    <source>
        <dbReference type="ARBA" id="ARBA00004170"/>
    </source>
</evidence>
<keyword evidence="15" id="KW-0539">Nucleus</keyword>
<dbReference type="PROSITE" id="PS50003">
    <property type="entry name" value="PH_DOMAIN"/>
    <property type="match status" value="1"/>
</dbReference>
<dbReference type="GO" id="GO:0046872">
    <property type="term" value="F:metal ion binding"/>
    <property type="evidence" value="ECO:0007669"/>
    <property type="project" value="UniProtKB-KW"/>
</dbReference>
<dbReference type="SUPFAM" id="SSF50729">
    <property type="entry name" value="PH domain-like"/>
    <property type="match status" value="1"/>
</dbReference>
<dbReference type="EC" id="3.1.3.16" evidence="5"/>
<reference evidence="20" key="2">
    <citation type="submission" date="2025-08" db="UniProtKB">
        <authorList>
            <consortium name="Ensembl"/>
        </authorList>
    </citation>
    <scope>IDENTIFICATION</scope>
</reference>
<evidence type="ECO:0000313" key="21">
    <source>
        <dbReference type="Proteomes" id="UP000008672"/>
    </source>
</evidence>
<dbReference type="SUPFAM" id="SSF52047">
    <property type="entry name" value="RNI-like"/>
    <property type="match status" value="1"/>
</dbReference>
<sequence length="1186" mass="130787">KPCSGDQLDRILLSGVFSVRKGKTQLHKWSERLVILCGTCLIVSSVKECQAGKMHVLQLVGGKVEEVKRRQHCLAFSSAGPQLQTYFVSFDSPTECQRWLRQAAKVVSQRLSSVDLSCYSLEEVPEPLFYSQDITQLNLRQNFLRLDGEGGLANLSRFSQLKNLNLSQNRLGVFLESVCEIVTLTELNLSCNGIQTLPPAIGNLLSLQNLALDGNLLCSLPDELTNLKQLSSLGLSFNNFATIPEVCERLTTIDRLAMTGNQLETLPLDALGRATHLKCIDLRLNSLSTVTLESLEVNKHITQLDLRDNQLMELDLSSLGSLTQLHCERNRLRELSLSGFSLRALHAGSNRLTAVNIYPVPTQLTSLDLSRNYLECVPDWVCEARKIEVLDFSWNHLIELPARYVENTSLSIKGTVVVRSSIQWWFMLLPEYVTYKLSDLELLQKYIFSHVSVARKVDLPFNSQKYMPPEYIEDCIGLVWVFFLLENIYKVMKMCVCVFHSSLTPFDSLKNFDLCGAPSIKLSKLEQLEELNMSGNKLRTVPTTISNCKRLHSLSAHSNNISVFPEILNLPEIKFVDLSCNELTEIVIQETLPPTLQELDLTGNTNLVLEHRTLDIFSHIPTLKMDQKASMMSSDLTGSPLLWNHGFAEMAGQKNKLCVSVLAVDNFTDGVEALYGMFDGDKNEEVPRLLQCTMGDVLSEEVQQSSVDAVYMTNTFLVSHRKLGMSGQKLGSSALLCYIRHDPSDSGSYFSVTQANVGTCQAVLCRDGQPLPLSRVFSLENCNEETQRVKLQKAIITEDNKVNGVTCCSRQLGCTYLHPWVLPTPHVHTVPLTPQDDLLVLGNRALWEYLSYKEAIAAVQNMPDPKAAAKKLCTLAQSYGCRDNVGAVVVYLSLGDDSCTCEMPGAPLGSSGVDAPPVGVVKDALEPATPSLSSGIASEFSSEMSASEVSSEVGSTASDEQTSAGLDGGLLGRPERRCSLHPLPNTSLFQRQPSCATFSSNQSDNGLDSDDDQPVEGVMSNGSKVEVEVDIHCFKGKDPKPASPLSGQDITLPCHNSEDDSPGLCFKIQRQNSINSGALLAVGRERTDLKKSPSTSSLYGKKLSNGSVVPLEESLNLIEVANEAPKKKTGYFAAPAQLDPEDQFIVPPDLEEEVREQIKQHQEQISESAANRESRTVLTEVYDTAL</sequence>
<evidence type="ECO:0000256" key="2">
    <source>
        <dbReference type="ARBA" id="ARBA00004123"/>
    </source>
</evidence>
<dbReference type="InterPro" id="IPR036457">
    <property type="entry name" value="PPM-type-like_dom_sf"/>
</dbReference>
<keyword evidence="10" id="KW-0677">Repeat</keyword>
<dbReference type="eggNOG" id="KOG0618">
    <property type="taxonomic scope" value="Eukaryota"/>
</dbReference>
<evidence type="ECO:0000256" key="12">
    <source>
        <dbReference type="ARBA" id="ARBA00022912"/>
    </source>
</evidence>
<evidence type="ECO:0000256" key="15">
    <source>
        <dbReference type="ARBA" id="ARBA00023242"/>
    </source>
</evidence>
<evidence type="ECO:0000256" key="13">
    <source>
        <dbReference type="ARBA" id="ARBA00023136"/>
    </source>
</evidence>
<keyword evidence="13" id="KW-0472">Membrane</keyword>
<reference evidence="20" key="3">
    <citation type="submission" date="2025-09" db="UniProtKB">
        <authorList>
            <consortium name="Ensembl"/>
        </authorList>
    </citation>
    <scope>IDENTIFICATION</scope>
</reference>
<evidence type="ECO:0000256" key="5">
    <source>
        <dbReference type="ARBA" id="ARBA00013081"/>
    </source>
</evidence>
<dbReference type="FunCoup" id="H3A5Z3">
    <property type="interactions" value="1356"/>
</dbReference>
<evidence type="ECO:0000256" key="16">
    <source>
        <dbReference type="ARBA" id="ARBA00048336"/>
    </source>
</evidence>
<dbReference type="FunFam" id="3.60.40.10:FF:000003">
    <property type="entry name" value="PH domain and leucine-rich repeat protein phosphatase 1"/>
    <property type="match status" value="1"/>
</dbReference>
<comment type="catalytic activity">
    <reaction evidence="16">
        <text>O-phospho-L-threonyl-[protein] + H2O = L-threonyl-[protein] + phosphate</text>
        <dbReference type="Rhea" id="RHEA:47004"/>
        <dbReference type="Rhea" id="RHEA-COMP:11060"/>
        <dbReference type="Rhea" id="RHEA-COMP:11605"/>
        <dbReference type="ChEBI" id="CHEBI:15377"/>
        <dbReference type="ChEBI" id="CHEBI:30013"/>
        <dbReference type="ChEBI" id="CHEBI:43474"/>
        <dbReference type="ChEBI" id="CHEBI:61977"/>
        <dbReference type="EC" id="3.1.3.16"/>
    </reaction>
</comment>
<dbReference type="GO" id="GO:0005634">
    <property type="term" value="C:nucleus"/>
    <property type="evidence" value="ECO:0007669"/>
    <property type="project" value="UniProtKB-SubCell"/>
</dbReference>
<dbReference type="SMART" id="SM00364">
    <property type="entry name" value="LRR_BAC"/>
    <property type="match status" value="7"/>
</dbReference>
<evidence type="ECO:0000256" key="11">
    <source>
        <dbReference type="ARBA" id="ARBA00022801"/>
    </source>
</evidence>
<evidence type="ECO:0000256" key="14">
    <source>
        <dbReference type="ARBA" id="ARBA00023211"/>
    </source>
</evidence>
<dbReference type="SUPFAM" id="SSF52058">
    <property type="entry name" value="L domain-like"/>
    <property type="match status" value="1"/>
</dbReference>
<dbReference type="InterPro" id="IPR050216">
    <property type="entry name" value="LRR_domain-containing"/>
</dbReference>
<dbReference type="EMBL" id="AFYH01170966">
    <property type="status" value="NOT_ANNOTATED_CDS"/>
    <property type="molecule type" value="Genomic_DNA"/>
</dbReference>
<dbReference type="GO" id="GO:0005737">
    <property type="term" value="C:cytoplasm"/>
    <property type="evidence" value="ECO:0007669"/>
    <property type="project" value="UniProtKB-SubCell"/>
</dbReference>